<proteinExistence type="predicted"/>
<feature type="transmembrane region" description="Helical" evidence="5">
    <location>
        <begin position="49"/>
        <end position="70"/>
    </location>
</feature>
<comment type="caution">
    <text evidence="7">The sequence shown here is derived from an EMBL/GenBank/DDBJ whole genome shotgun (WGS) entry which is preliminary data.</text>
</comment>
<feature type="transmembrane region" description="Helical" evidence="5">
    <location>
        <begin position="360"/>
        <end position="382"/>
    </location>
</feature>
<feature type="transmembrane region" description="Helical" evidence="5">
    <location>
        <begin position="329"/>
        <end position="348"/>
    </location>
</feature>
<feature type="transmembrane region" description="Helical" evidence="5">
    <location>
        <begin position="304"/>
        <end position="323"/>
    </location>
</feature>
<dbReference type="RefSeq" id="WP_172168072.1">
    <property type="nucleotide sequence ID" value="NZ_WOEZ01000119.1"/>
</dbReference>
<feature type="transmembrane region" description="Helical" evidence="5">
    <location>
        <begin position="135"/>
        <end position="160"/>
    </location>
</feature>
<keyword evidence="8" id="KW-1185">Reference proteome</keyword>
<evidence type="ECO:0000256" key="5">
    <source>
        <dbReference type="SAM" id="Phobius"/>
    </source>
</evidence>
<dbReference type="EMBL" id="WOEZ01000119">
    <property type="protein sequence ID" value="NPT57194.1"/>
    <property type="molecule type" value="Genomic_DNA"/>
</dbReference>
<evidence type="ECO:0000256" key="1">
    <source>
        <dbReference type="ARBA" id="ARBA00004141"/>
    </source>
</evidence>
<dbReference type="InterPro" id="IPR020846">
    <property type="entry name" value="MFS_dom"/>
</dbReference>
<feature type="transmembrane region" description="Helical" evidence="5">
    <location>
        <begin position="394"/>
        <end position="413"/>
    </location>
</feature>
<dbReference type="InterPro" id="IPR011701">
    <property type="entry name" value="MFS"/>
</dbReference>
<feature type="domain" description="Major facilitator superfamily (MFS) profile" evidence="6">
    <location>
        <begin position="12"/>
        <end position="417"/>
    </location>
</feature>
<dbReference type="CDD" id="cd17319">
    <property type="entry name" value="MFS_ExuT_GudP_like"/>
    <property type="match status" value="1"/>
</dbReference>
<dbReference type="PIRSF" id="PIRSF002808">
    <property type="entry name" value="Hexose_phosphate_transp"/>
    <property type="match status" value="1"/>
</dbReference>
<keyword evidence="2 5" id="KW-0812">Transmembrane</keyword>
<dbReference type="InterPro" id="IPR000849">
    <property type="entry name" value="Sugar_P_transporter"/>
</dbReference>
<evidence type="ECO:0000256" key="4">
    <source>
        <dbReference type="ARBA" id="ARBA00023136"/>
    </source>
</evidence>
<dbReference type="Gene3D" id="1.20.1250.20">
    <property type="entry name" value="MFS general substrate transporter like domains"/>
    <property type="match status" value="2"/>
</dbReference>
<dbReference type="PANTHER" id="PTHR11662:SF285">
    <property type="entry name" value="HEXURONATE TRANSPORTER"/>
    <property type="match status" value="1"/>
</dbReference>
<dbReference type="InterPro" id="IPR050382">
    <property type="entry name" value="MFS_Na/Anion_cotransporter"/>
</dbReference>
<dbReference type="PANTHER" id="PTHR11662">
    <property type="entry name" value="SOLUTE CARRIER FAMILY 17"/>
    <property type="match status" value="1"/>
</dbReference>
<keyword evidence="3 5" id="KW-1133">Transmembrane helix</keyword>
<evidence type="ECO:0000313" key="7">
    <source>
        <dbReference type="EMBL" id="NPT57194.1"/>
    </source>
</evidence>
<protein>
    <submittedName>
        <fullName evidence="7">MFS transporter</fullName>
    </submittedName>
</protein>
<sequence length="430" mass="46570">MTIKVKGLRWWMIGLLTLGTITNYLARSSLSIAAPTVMQHLHISTHEYGWITGAFLVMYPIGAPLTGYLMDRIGLRAGFLICGVAWSLVCMAHGFVAGWVGLFVLRGVLGLVEAAFIPGGMRAAAYWFPAQERGIAAGVFNLGTSTGAILAPPLIAWSILHYNWQVAFMIAGALGLCWAVLWLILYRHPDRHPALSNEEAAYIAAGQETTLRLNEGKKPSLREILKERNFWGIALPRFFADPVWGTLVYWMPLYLYQARGFDLKTIAMTAWLPFVTADVGCLMGGSLSAWLKRRFGTPIVDGKRMVFTLAAFLMIGMAGVGLVQSPAMAIFLLCLGGFAHQTLSITVISMSADLFPRREVGTVTGLAGCVAGIGNLAFTLVIGGLVSKIGYTPFFIALGFGDLMGATVLWTVVRPVKAVPAEPLVREVGV</sequence>
<name>A0A972SJJ8_9BURK</name>
<dbReference type="Pfam" id="PF07690">
    <property type="entry name" value="MFS_1"/>
    <property type="match status" value="1"/>
</dbReference>
<dbReference type="InterPro" id="IPR036259">
    <property type="entry name" value="MFS_trans_sf"/>
</dbReference>
<dbReference type="SUPFAM" id="SSF103473">
    <property type="entry name" value="MFS general substrate transporter"/>
    <property type="match status" value="1"/>
</dbReference>
<feature type="transmembrane region" description="Helical" evidence="5">
    <location>
        <begin position="77"/>
        <end position="102"/>
    </location>
</feature>
<organism evidence="7 8">
    <name type="scientific">Paraburkholderia elongata</name>
    <dbReference type="NCBI Taxonomy" id="2675747"/>
    <lineage>
        <taxon>Bacteria</taxon>
        <taxon>Pseudomonadati</taxon>
        <taxon>Pseudomonadota</taxon>
        <taxon>Betaproteobacteria</taxon>
        <taxon>Burkholderiales</taxon>
        <taxon>Burkholderiaceae</taxon>
        <taxon>Paraburkholderia</taxon>
    </lineage>
</organism>
<evidence type="ECO:0000256" key="2">
    <source>
        <dbReference type="ARBA" id="ARBA00022692"/>
    </source>
</evidence>
<evidence type="ECO:0000259" key="6">
    <source>
        <dbReference type="PROSITE" id="PS50850"/>
    </source>
</evidence>
<comment type="subcellular location">
    <subcellularLocation>
        <location evidence="1">Membrane</location>
        <topology evidence="1">Multi-pass membrane protein</topology>
    </subcellularLocation>
</comment>
<dbReference type="GO" id="GO:0016020">
    <property type="term" value="C:membrane"/>
    <property type="evidence" value="ECO:0007669"/>
    <property type="project" value="UniProtKB-SubCell"/>
</dbReference>
<evidence type="ECO:0000313" key="8">
    <source>
        <dbReference type="Proteomes" id="UP000655523"/>
    </source>
</evidence>
<keyword evidence="4 5" id="KW-0472">Membrane</keyword>
<gene>
    <name evidence="7" type="ORF">GNZ13_22095</name>
</gene>
<dbReference type="AlphaFoldDB" id="A0A972SJJ8"/>
<reference evidence="7 8" key="1">
    <citation type="submission" date="2019-11" db="EMBL/GenBank/DDBJ databases">
        <title>Metabolism of dissolved organic matter in forest soils.</title>
        <authorList>
            <person name="Cyle K.T."/>
            <person name="Wilhelm R.C."/>
            <person name="Martinez C.E."/>
        </authorList>
    </citation>
    <scope>NUCLEOTIDE SEQUENCE [LARGE SCALE GENOMIC DNA]</scope>
    <source>
        <strain evidence="7 8">5N</strain>
    </source>
</reference>
<feature type="transmembrane region" description="Helical" evidence="5">
    <location>
        <begin position="108"/>
        <end position="128"/>
    </location>
</feature>
<feature type="transmembrane region" description="Helical" evidence="5">
    <location>
        <begin position="166"/>
        <end position="186"/>
    </location>
</feature>
<dbReference type="Proteomes" id="UP000655523">
    <property type="component" value="Unassembled WGS sequence"/>
</dbReference>
<accession>A0A972SJJ8</accession>
<dbReference type="PROSITE" id="PS50850">
    <property type="entry name" value="MFS"/>
    <property type="match status" value="1"/>
</dbReference>
<evidence type="ECO:0000256" key="3">
    <source>
        <dbReference type="ARBA" id="ARBA00022989"/>
    </source>
</evidence>
<dbReference type="GO" id="GO:0015134">
    <property type="term" value="F:hexuronate transmembrane transporter activity"/>
    <property type="evidence" value="ECO:0007669"/>
    <property type="project" value="TreeGrafter"/>
</dbReference>
<feature type="transmembrane region" description="Helical" evidence="5">
    <location>
        <begin position="271"/>
        <end position="292"/>
    </location>
</feature>